<dbReference type="RefSeq" id="WP_069116005.1">
    <property type="nucleotide sequence ID" value="NZ_CP017015.1"/>
</dbReference>
<evidence type="ECO:0000256" key="1">
    <source>
        <dbReference type="ARBA" id="ARBA00001946"/>
    </source>
</evidence>
<reference evidence="14 15" key="1">
    <citation type="submission" date="2016-08" db="EMBL/GenBank/DDBJ databases">
        <title>Complete genome sequence of Spiroplasma helicoides TABS-2 (DSM 22551).</title>
        <authorList>
            <person name="Shen W.-Y."/>
            <person name="Lo W.-S."/>
            <person name="Lai Y.-C."/>
            <person name="Kuo C.-H."/>
        </authorList>
    </citation>
    <scope>NUCLEOTIDE SEQUENCE [LARGE SCALE GENOMIC DNA]</scope>
    <source>
        <strain evidence="14 15">TABS-2</strain>
    </source>
</reference>
<keyword evidence="9" id="KW-0460">Magnesium</keyword>
<name>A0A1B3SJX1_9MOLU</name>
<keyword evidence="15" id="KW-1185">Reference proteome</keyword>
<evidence type="ECO:0000256" key="13">
    <source>
        <dbReference type="ARBA" id="ARBA00029523"/>
    </source>
</evidence>
<dbReference type="GO" id="GO:0006281">
    <property type="term" value="P:DNA repair"/>
    <property type="evidence" value="ECO:0007669"/>
    <property type="project" value="UniProtKB-KW"/>
</dbReference>
<keyword evidence="10" id="KW-0233">DNA recombination</keyword>
<keyword evidence="4" id="KW-0540">Nuclease</keyword>
<dbReference type="Pfam" id="PF03838">
    <property type="entry name" value="RecU"/>
    <property type="match status" value="1"/>
</dbReference>
<evidence type="ECO:0000256" key="10">
    <source>
        <dbReference type="ARBA" id="ARBA00023172"/>
    </source>
</evidence>
<keyword evidence="7" id="KW-0227">DNA damage</keyword>
<evidence type="ECO:0000256" key="8">
    <source>
        <dbReference type="ARBA" id="ARBA00022801"/>
    </source>
</evidence>
<evidence type="ECO:0000256" key="11">
    <source>
        <dbReference type="ARBA" id="ARBA00023204"/>
    </source>
</evidence>
<keyword evidence="11" id="KW-0234">DNA repair</keyword>
<evidence type="ECO:0000313" key="15">
    <source>
        <dbReference type="Proteomes" id="UP000094378"/>
    </source>
</evidence>
<comment type="similarity">
    <text evidence="12">Belongs to the RecU family.</text>
</comment>
<dbReference type="SUPFAM" id="SSF52980">
    <property type="entry name" value="Restriction endonuclease-like"/>
    <property type="match status" value="1"/>
</dbReference>
<evidence type="ECO:0000256" key="4">
    <source>
        <dbReference type="ARBA" id="ARBA00022722"/>
    </source>
</evidence>
<keyword evidence="8" id="KW-0378">Hydrolase</keyword>
<proteinExistence type="inferred from homology"/>
<dbReference type="STRING" id="216938.SHELI_v1c02620"/>
<dbReference type="InterPro" id="IPR011335">
    <property type="entry name" value="Restrct_endonuc-II-like"/>
</dbReference>
<comment type="subcellular location">
    <subcellularLocation>
        <location evidence="2">Cytoplasm</location>
    </subcellularLocation>
</comment>
<dbReference type="GO" id="GO:0003676">
    <property type="term" value="F:nucleic acid binding"/>
    <property type="evidence" value="ECO:0007669"/>
    <property type="project" value="InterPro"/>
</dbReference>
<organism evidence="14 15">
    <name type="scientific">Spiroplasma helicoides</name>
    <dbReference type="NCBI Taxonomy" id="216938"/>
    <lineage>
        <taxon>Bacteria</taxon>
        <taxon>Bacillati</taxon>
        <taxon>Mycoplasmatota</taxon>
        <taxon>Mollicutes</taxon>
        <taxon>Entomoplasmatales</taxon>
        <taxon>Spiroplasmataceae</taxon>
        <taxon>Spiroplasma</taxon>
    </lineage>
</organism>
<evidence type="ECO:0000256" key="7">
    <source>
        <dbReference type="ARBA" id="ARBA00022763"/>
    </source>
</evidence>
<keyword evidence="5" id="KW-0479">Metal-binding</keyword>
<dbReference type="GO" id="GO:0006310">
    <property type="term" value="P:DNA recombination"/>
    <property type="evidence" value="ECO:0007669"/>
    <property type="project" value="UniProtKB-KW"/>
</dbReference>
<accession>A0A1B3SJX1</accession>
<evidence type="ECO:0000313" key="14">
    <source>
        <dbReference type="EMBL" id="AOG60217.1"/>
    </source>
</evidence>
<dbReference type="GO" id="GO:0046872">
    <property type="term" value="F:metal ion binding"/>
    <property type="evidence" value="ECO:0007669"/>
    <property type="project" value="UniProtKB-KW"/>
</dbReference>
<gene>
    <name evidence="14" type="primary">recU</name>
    <name evidence="14" type="ORF">SHELI_v1c02620</name>
</gene>
<sequence>MIIKNKGMFLETILNNSVDYLLERKLLIQKIPINNSLISVENNVIKAKLDKNNFCDYIGIYKGSYLEFEAKETSLDHFSFSNIKQNQIDKLNQIKELMGISFLIIYFHKYNEFFGISLEEVKNYKSKKIPYSWFKEFGYKLEFDKIHLNIVPYINHLISCI</sequence>
<dbReference type="InterPro" id="IPR011856">
    <property type="entry name" value="tRNA_endonuc-like_dom_sf"/>
</dbReference>
<evidence type="ECO:0000256" key="6">
    <source>
        <dbReference type="ARBA" id="ARBA00022759"/>
    </source>
</evidence>
<dbReference type="InterPro" id="IPR004612">
    <property type="entry name" value="Resolv_RecU"/>
</dbReference>
<comment type="cofactor">
    <cofactor evidence="1">
        <name>Mg(2+)</name>
        <dbReference type="ChEBI" id="CHEBI:18420"/>
    </cofactor>
</comment>
<dbReference type="OrthoDB" id="9783592at2"/>
<protein>
    <recommendedName>
        <fullName evidence="13">Holliday junction resolvase RecU</fullName>
    </recommendedName>
</protein>
<dbReference type="Proteomes" id="UP000094378">
    <property type="component" value="Chromosome"/>
</dbReference>
<dbReference type="AlphaFoldDB" id="A0A1B3SJX1"/>
<keyword evidence="3" id="KW-0963">Cytoplasm</keyword>
<evidence type="ECO:0000256" key="2">
    <source>
        <dbReference type="ARBA" id="ARBA00004496"/>
    </source>
</evidence>
<evidence type="ECO:0000256" key="12">
    <source>
        <dbReference type="ARBA" id="ARBA00023447"/>
    </source>
</evidence>
<keyword evidence="6 14" id="KW-0255">Endonuclease</keyword>
<evidence type="ECO:0000256" key="5">
    <source>
        <dbReference type="ARBA" id="ARBA00022723"/>
    </source>
</evidence>
<dbReference type="Gene3D" id="3.40.1350.10">
    <property type="match status" value="1"/>
</dbReference>
<dbReference type="GO" id="GO:0005737">
    <property type="term" value="C:cytoplasm"/>
    <property type="evidence" value="ECO:0007669"/>
    <property type="project" value="UniProtKB-SubCell"/>
</dbReference>
<evidence type="ECO:0000256" key="3">
    <source>
        <dbReference type="ARBA" id="ARBA00022490"/>
    </source>
</evidence>
<evidence type="ECO:0000256" key="9">
    <source>
        <dbReference type="ARBA" id="ARBA00022842"/>
    </source>
</evidence>
<dbReference type="GO" id="GO:0016787">
    <property type="term" value="F:hydrolase activity"/>
    <property type="evidence" value="ECO:0007669"/>
    <property type="project" value="UniProtKB-KW"/>
</dbReference>
<dbReference type="EMBL" id="CP017015">
    <property type="protein sequence ID" value="AOG60217.1"/>
    <property type="molecule type" value="Genomic_DNA"/>
</dbReference>
<dbReference type="GO" id="GO:0004519">
    <property type="term" value="F:endonuclease activity"/>
    <property type="evidence" value="ECO:0007669"/>
    <property type="project" value="UniProtKB-KW"/>
</dbReference>
<dbReference type="KEGG" id="shj:SHELI_v1c02620"/>